<dbReference type="AlphaFoldDB" id="A0A1F5WR94"/>
<evidence type="ECO:0000256" key="3">
    <source>
        <dbReference type="ARBA" id="ARBA00013236"/>
    </source>
</evidence>
<accession>A0A1F5WR94</accession>
<dbReference type="Pfam" id="PF04095">
    <property type="entry name" value="NAPRTase"/>
    <property type="match status" value="1"/>
</dbReference>
<comment type="catalytic activity">
    <reaction evidence="7 8">
        <text>5-phospho-alpha-D-ribose 1-diphosphate + nicotinate + ATP + H2O = nicotinate beta-D-ribonucleotide + ADP + phosphate + diphosphate</text>
        <dbReference type="Rhea" id="RHEA:36163"/>
        <dbReference type="ChEBI" id="CHEBI:15377"/>
        <dbReference type="ChEBI" id="CHEBI:30616"/>
        <dbReference type="ChEBI" id="CHEBI:32544"/>
        <dbReference type="ChEBI" id="CHEBI:33019"/>
        <dbReference type="ChEBI" id="CHEBI:43474"/>
        <dbReference type="ChEBI" id="CHEBI:57502"/>
        <dbReference type="ChEBI" id="CHEBI:58017"/>
        <dbReference type="ChEBI" id="CHEBI:456216"/>
        <dbReference type="EC" id="6.3.4.21"/>
    </reaction>
</comment>
<dbReference type="NCBIfam" id="NF003704">
    <property type="entry name" value="PRK05321.1"/>
    <property type="match status" value="1"/>
</dbReference>
<dbReference type="InterPro" id="IPR007229">
    <property type="entry name" value="Nic_PRibTrfase-Fam"/>
</dbReference>
<comment type="pathway">
    <text evidence="1 7 8">Cofactor biosynthesis; NAD(+) biosynthesis; nicotinate D-ribonucleotide from nicotinate: step 1/1.</text>
</comment>
<dbReference type="PIRSF" id="PIRSF000484">
    <property type="entry name" value="NAPRT"/>
    <property type="match status" value="1"/>
</dbReference>
<dbReference type="InterPro" id="IPR041525">
    <property type="entry name" value="N/Namide_PRibTrfase"/>
</dbReference>
<dbReference type="SUPFAM" id="SSF54675">
    <property type="entry name" value="Nicotinate/Quinolinate PRTase N-terminal domain-like"/>
    <property type="match status" value="1"/>
</dbReference>
<name>A0A1F5WR94_9BACT</name>
<keyword evidence="4 7" id="KW-0597">Phosphoprotein</keyword>
<evidence type="ECO:0000256" key="6">
    <source>
        <dbReference type="ARBA" id="ARBA00022642"/>
    </source>
</evidence>
<evidence type="ECO:0000256" key="5">
    <source>
        <dbReference type="ARBA" id="ARBA00022598"/>
    </source>
</evidence>
<comment type="function">
    <text evidence="7 8">Catalyzes the synthesis of beta-nicotinate D-ribonucleotide from nicotinate and 5-phospho-D-ribose 1-phosphate at the expense of ATP.</text>
</comment>
<sequence>MNAIELPKFIIESMLDIDFYKFTMGQLIFHRYPDVHVKYALKVRTKDVHLAACVKEDYLRYELDHVRTLKFRSSELHYLRGTNEYSERMFKEDYLEFLKNLKLPPYELKRVGDDYELTFEGLWSEAIYWETLVLSIINELYYRALMAEKTSFEQDIVYATGKLRLAEKIKKLRANPKITFSDFGTRRRFSRDWQKYVVHTLAAEIPNQLLGTSNVLLANNCNLLSMGTNAHETDMGVSGVMHGDDDEIRASHNKVLEDWWDEYGFGLSIALTDTYGSDFFFSDMTKEQAEKWKGLRQDSGDPIEFGEKALRFYKKHGIDPKTKFIVFSDGLDIDTMVKITNHFRNKIKIASFRTTYGWGTNLTNDLGFSPLSMVIKLVESNGHGTVKLSDNLAKAMGKPEDIERFKKIFGHTVTLNESCTY</sequence>
<evidence type="ECO:0000256" key="7">
    <source>
        <dbReference type="HAMAP-Rule" id="MF_00570"/>
    </source>
</evidence>
<dbReference type="UniPathway" id="UPA00253">
    <property type="reaction ID" value="UER00457"/>
</dbReference>
<dbReference type="EMBL" id="MFHI01000032">
    <property type="protein sequence ID" value="OGF78195.1"/>
    <property type="molecule type" value="Genomic_DNA"/>
</dbReference>
<feature type="modified residue" description="Phosphohistidine; by autocatalysis" evidence="7">
    <location>
        <position position="231"/>
    </location>
</feature>
<dbReference type="InterPro" id="IPR040727">
    <property type="entry name" value="NAPRTase_N"/>
</dbReference>
<reference evidence="11 12" key="1">
    <citation type="journal article" date="2016" name="Nat. Commun.">
        <title>Thousands of microbial genomes shed light on interconnected biogeochemical processes in an aquifer system.</title>
        <authorList>
            <person name="Anantharaman K."/>
            <person name="Brown C.T."/>
            <person name="Hug L.A."/>
            <person name="Sharon I."/>
            <person name="Castelle C.J."/>
            <person name="Probst A.J."/>
            <person name="Thomas B.C."/>
            <person name="Singh A."/>
            <person name="Wilkins M.J."/>
            <person name="Karaoz U."/>
            <person name="Brodie E.L."/>
            <person name="Williams K.H."/>
            <person name="Hubbard S.S."/>
            <person name="Banfield J.F."/>
        </authorList>
    </citation>
    <scope>NUCLEOTIDE SEQUENCE [LARGE SCALE GENOMIC DNA]</scope>
</reference>
<dbReference type="Gene3D" id="3.20.140.10">
    <property type="entry name" value="nicotinate phosphoribosyltransferase"/>
    <property type="match status" value="1"/>
</dbReference>
<dbReference type="GO" id="GO:0016757">
    <property type="term" value="F:glycosyltransferase activity"/>
    <property type="evidence" value="ECO:0007669"/>
    <property type="project" value="UniProtKB-KW"/>
</dbReference>
<dbReference type="HAMAP" id="MF_00570">
    <property type="entry name" value="NAPRTase"/>
    <property type="match status" value="1"/>
</dbReference>
<feature type="domain" description="Nicotinate phosphoribosyltransferase N-terminal" evidence="10">
    <location>
        <begin position="15"/>
        <end position="138"/>
    </location>
</feature>
<dbReference type="InterPro" id="IPR006406">
    <property type="entry name" value="Nic_PRibTrfase"/>
</dbReference>
<organism evidence="11 12">
    <name type="scientific">Candidatus Giovannonibacteria bacterium RIFCSPHIGHO2_02_43_13</name>
    <dbReference type="NCBI Taxonomy" id="1798330"/>
    <lineage>
        <taxon>Bacteria</taxon>
        <taxon>Candidatus Giovannoniibacteriota</taxon>
    </lineage>
</organism>
<evidence type="ECO:0000256" key="4">
    <source>
        <dbReference type="ARBA" id="ARBA00022553"/>
    </source>
</evidence>
<dbReference type="Pfam" id="PF17767">
    <property type="entry name" value="NAPRTase_N"/>
    <property type="match status" value="1"/>
</dbReference>
<comment type="similarity">
    <text evidence="2 7 8">Belongs to the NAPRTase family.</text>
</comment>
<dbReference type="GO" id="GO:0034355">
    <property type="term" value="P:NAD+ biosynthetic process via the salvage pathway"/>
    <property type="evidence" value="ECO:0007669"/>
    <property type="project" value="TreeGrafter"/>
</dbReference>
<protein>
    <recommendedName>
        <fullName evidence="3 7">Nicotinate phosphoribosyltransferase</fullName>
        <shortName evidence="7">NAPRTase</shortName>
        <ecNumber evidence="3 7">6.3.4.21</ecNumber>
    </recommendedName>
</protein>
<dbReference type="GO" id="GO:0005829">
    <property type="term" value="C:cytosol"/>
    <property type="evidence" value="ECO:0007669"/>
    <property type="project" value="TreeGrafter"/>
</dbReference>
<comment type="PTM">
    <text evidence="7 8">Transiently phosphorylated on a His residue during the reaction cycle. Phosphorylation strongly increases the affinity for substrates and increases the rate of nicotinate D-ribonucleotide production. Dephosphorylation regenerates the low-affinity form of the enzyme, leading to product release.</text>
</comment>
<dbReference type="EC" id="6.3.4.21" evidence="3 7"/>
<dbReference type="Proteomes" id="UP000178425">
    <property type="component" value="Unassembled WGS sequence"/>
</dbReference>
<evidence type="ECO:0000259" key="10">
    <source>
        <dbReference type="Pfam" id="PF17767"/>
    </source>
</evidence>
<dbReference type="PANTHER" id="PTHR11098:SF1">
    <property type="entry name" value="NICOTINATE PHOSPHORIBOSYLTRANSFERASE"/>
    <property type="match status" value="1"/>
</dbReference>
<feature type="domain" description="Nicotinate/nicotinamide phosphoribosyltransferase" evidence="9">
    <location>
        <begin position="179"/>
        <end position="410"/>
    </location>
</feature>
<evidence type="ECO:0000259" key="9">
    <source>
        <dbReference type="Pfam" id="PF04095"/>
    </source>
</evidence>
<keyword evidence="5 7" id="KW-0436">Ligase</keyword>
<evidence type="ECO:0000313" key="12">
    <source>
        <dbReference type="Proteomes" id="UP000178425"/>
    </source>
</evidence>
<keyword evidence="6 7" id="KW-0662">Pyridine nucleotide biosynthesis</keyword>
<dbReference type="SUPFAM" id="SSF51690">
    <property type="entry name" value="Nicotinate/Quinolinate PRTase C-terminal domain-like"/>
    <property type="match status" value="1"/>
</dbReference>
<evidence type="ECO:0000256" key="1">
    <source>
        <dbReference type="ARBA" id="ARBA00004952"/>
    </source>
</evidence>
<keyword evidence="11" id="KW-0328">Glycosyltransferase</keyword>
<evidence type="ECO:0000313" key="11">
    <source>
        <dbReference type="EMBL" id="OGF78195.1"/>
    </source>
</evidence>
<evidence type="ECO:0000256" key="2">
    <source>
        <dbReference type="ARBA" id="ARBA00010897"/>
    </source>
</evidence>
<gene>
    <name evidence="7" type="primary">pncB</name>
    <name evidence="11" type="ORF">A2W54_03780</name>
</gene>
<dbReference type="PANTHER" id="PTHR11098">
    <property type="entry name" value="NICOTINATE PHOSPHORIBOSYLTRANSFERASE"/>
    <property type="match status" value="1"/>
</dbReference>
<comment type="caution">
    <text evidence="11">The sequence shown here is derived from an EMBL/GenBank/DDBJ whole genome shotgun (WGS) entry which is preliminary data.</text>
</comment>
<keyword evidence="11" id="KW-0808">Transferase</keyword>
<proteinExistence type="inferred from homology"/>
<evidence type="ECO:0000256" key="8">
    <source>
        <dbReference type="RuleBase" id="RU003838"/>
    </source>
</evidence>
<dbReference type="GO" id="GO:0004516">
    <property type="term" value="F:nicotinate phosphoribosyltransferase activity"/>
    <property type="evidence" value="ECO:0007669"/>
    <property type="project" value="UniProtKB-UniRule"/>
</dbReference>
<dbReference type="NCBIfam" id="TIGR01514">
    <property type="entry name" value="NAPRTase"/>
    <property type="match status" value="1"/>
</dbReference>
<dbReference type="InterPro" id="IPR036068">
    <property type="entry name" value="Nicotinate_pribotase-like_C"/>
</dbReference>